<dbReference type="InterPro" id="IPR026286">
    <property type="entry name" value="MaiA/AMDase"/>
</dbReference>
<accession>A0A9E7C028</accession>
<feature type="binding site" evidence="1">
    <location>
        <position position="165"/>
    </location>
    <ligand>
        <name>substrate</name>
    </ligand>
</feature>
<dbReference type="Proteomes" id="UP001162834">
    <property type="component" value="Chromosome"/>
</dbReference>
<feature type="binding site" evidence="1">
    <location>
        <position position="135"/>
    </location>
    <ligand>
        <name>substrate</name>
    </ligand>
</feature>
<comment type="catalytic activity">
    <reaction evidence="1">
        <text>maleate = fumarate</text>
        <dbReference type="Rhea" id="RHEA:13169"/>
        <dbReference type="ChEBI" id="CHEBI:29806"/>
        <dbReference type="ChEBI" id="CHEBI:30780"/>
        <dbReference type="EC" id="5.2.1.1"/>
    </reaction>
</comment>
<feature type="modified residue" description="S-(2-succinyl)cysteine" evidence="1">
    <location>
        <position position="78"/>
    </location>
</feature>
<dbReference type="PANTHER" id="PTHR40267:SF1">
    <property type="entry name" value="BLR3294 PROTEIN"/>
    <property type="match status" value="1"/>
</dbReference>
<feature type="binding site" evidence="1">
    <location>
        <begin position="78"/>
        <end position="80"/>
    </location>
    <ligand>
        <name>substrate</name>
    </ligand>
</feature>
<dbReference type="EC" id="5.2.1.1" evidence="1"/>
<dbReference type="InterPro" id="IPR028615">
    <property type="entry name" value="Maleate_isomerase"/>
</dbReference>
<proteinExistence type="inferred from homology"/>
<dbReference type="GO" id="GO:0050076">
    <property type="term" value="F:maleate isomerase activity"/>
    <property type="evidence" value="ECO:0007669"/>
    <property type="project" value="UniProtKB-UniRule"/>
</dbReference>
<dbReference type="AlphaFoldDB" id="A0A9E7C028"/>
<evidence type="ECO:0000256" key="1">
    <source>
        <dbReference type="HAMAP-Rule" id="MF_00943"/>
    </source>
</evidence>
<feature type="binding site" evidence="1">
    <location>
        <begin position="197"/>
        <end position="198"/>
    </location>
    <ligand>
        <name>substrate</name>
    </ligand>
</feature>
<comment type="similarity">
    <text evidence="1">Belongs to the maleate isomerase family.</text>
</comment>
<keyword evidence="1 2" id="KW-0413">Isomerase</keyword>
<reference evidence="2" key="1">
    <citation type="journal article" date="2022" name="Int. J. Syst. Evol. Microbiol.">
        <title>Pseudomonas aegrilactucae sp. nov. and Pseudomonas morbosilactucae sp. nov., pathogens causing bacterial rot of lettuce in Japan.</title>
        <authorList>
            <person name="Sawada H."/>
            <person name="Fujikawa T."/>
            <person name="Satou M."/>
        </authorList>
    </citation>
    <scope>NUCLEOTIDE SEQUENCE</scope>
    <source>
        <strain evidence="2">0166_1</strain>
    </source>
</reference>
<sequence>MTTRVGLIVPSSNTTIETEVPHMLRRHGEVTGERFTFHSSRAQLHQVDAESLDRMVADSDRCARELSDARVDALVYACLVAIMVRGHGAHESSEQHLAEVAAANGGAAPVVSSAGALIGAMEALGLQRVAIITPYLPELTAAVAGYIESYGITVTDAVSLGVADNVEVAGISEARLVEHARRLDTTAADGVVLSCCVQMPSLSAIAPVEAELGIPILSAATATVYQLLRALDRPPVVPGAGRLLSGEPVGAGGG</sequence>
<evidence type="ECO:0000313" key="3">
    <source>
        <dbReference type="Proteomes" id="UP001162834"/>
    </source>
</evidence>
<organism evidence="2 3">
    <name type="scientific">Capillimicrobium parvum</name>
    <dbReference type="NCBI Taxonomy" id="2884022"/>
    <lineage>
        <taxon>Bacteria</taxon>
        <taxon>Bacillati</taxon>
        <taxon>Actinomycetota</taxon>
        <taxon>Thermoleophilia</taxon>
        <taxon>Solirubrobacterales</taxon>
        <taxon>Capillimicrobiaceae</taxon>
        <taxon>Capillimicrobium</taxon>
    </lineage>
</organism>
<comment type="subunit">
    <text evidence="1">Homodimer.</text>
</comment>
<dbReference type="InterPro" id="IPR053714">
    <property type="entry name" value="Iso_Racemase_Enz_sf"/>
</dbReference>
<name>A0A9E7C028_9ACTN</name>
<dbReference type="PIRSF" id="PIRSF015736">
    <property type="entry name" value="MI"/>
    <property type="match status" value="1"/>
</dbReference>
<dbReference type="Pfam" id="PF17645">
    <property type="entry name" value="Amdase"/>
    <property type="match status" value="1"/>
</dbReference>
<gene>
    <name evidence="1 2" type="primary">maiA</name>
    <name evidence="2" type="ORF">DSM104329_02338</name>
</gene>
<dbReference type="EMBL" id="CP087164">
    <property type="protein sequence ID" value="UGS35941.1"/>
    <property type="molecule type" value="Genomic_DNA"/>
</dbReference>
<protein>
    <recommendedName>
        <fullName evidence="1">Maleate isomerase</fullName>
        <ecNumber evidence="1">5.2.1.1</ecNumber>
    </recommendedName>
    <alternativeName>
        <fullName evidence="1">Maleate cis-trans isomerase</fullName>
    </alternativeName>
</protein>
<dbReference type="KEGG" id="sbae:DSM104329_02338"/>
<dbReference type="HAMAP" id="MF_00943">
    <property type="entry name" value="Maleate_isomerase"/>
    <property type="match status" value="1"/>
</dbReference>
<dbReference type="PANTHER" id="PTHR40267">
    <property type="entry name" value="BLR3294 PROTEIN"/>
    <property type="match status" value="1"/>
</dbReference>
<feature type="binding site" evidence="1">
    <location>
        <position position="13"/>
    </location>
    <ligand>
        <name>substrate</name>
    </ligand>
</feature>
<dbReference type="Gene3D" id="3.40.50.12500">
    <property type="match status" value="1"/>
</dbReference>
<feature type="active site" description="Proton donor" evidence="1">
    <location>
        <position position="196"/>
    </location>
</feature>
<comment type="miscellaneous">
    <text evidence="1">Reaction is initiated by nucleophilic attack of cysteine at the double bond, yielding a covalent succinylcysteine-like intermediate.</text>
</comment>
<evidence type="ECO:0000313" key="2">
    <source>
        <dbReference type="EMBL" id="UGS35941.1"/>
    </source>
</evidence>
<dbReference type="RefSeq" id="WP_259315619.1">
    <property type="nucleotide sequence ID" value="NZ_CP087164.1"/>
</dbReference>
<keyword evidence="3" id="KW-1185">Reference proteome</keyword>
<feature type="active site" description="Nucleophile" evidence="1">
    <location>
        <position position="78"/>
    </location>
</feature>
<comment type="function">
    <text evidence="1">Catalyzes cis-trans isomerization of the C2-C3 double bond in maleate to yield fumarate.</text>
</comment>